<evidence type="ECO:0000313" key="2">
    <source>
        <dbReference type="EMBL" id="KAK3781358.1"/>
    </source>
</evidence>
<evidence type="ECO:0000313" key="3">
    <source>
        <dbReference type="Proteomes" id="UP001283361"/>
    </source>
</evidence>
<dbReference type="AlphaFoldDB" id="A0AAE1A4X2"/>
<dbReference type="Proteomes" id="UP001283361">
    <property type="component" value="Unassembled WGS sequence"/>
</dbReference>
<sequence>MVTNHPWTVGTDHMPLEACHQPLAPDHPDWTTEVQALNLSPPISTGLHTSPSRPEATQTNRLKRRVKGPSQSGSVLQY</sequence>
<evidence type="ECO:0000256" key="1">
    <source>
        <dbReference type="SAM" id="MobiDB-lite"/>
    </source>
</evidence>
<name>A0AAE1A4X2_9GAST</name>
<keyword evidence="3" id="KW-1185">Reference proteome</keyword>
<organism evidence="2 3">
    <name type="scientific">Elysia crispata</name>
    <name type="common">lettuce slug</name>
    <dbReference type="NCBI Taxonomy" id="231223"/>
    <lineage>
        <taxon>Eukaryota</taxon>
        <taxon>Metazoa</taxon>
        <taxon>Spiralia</taxon>
        <taxon>Lophotrochozoa</taxon>
        <taxon>Mollusca</taxon>
        <taxon>Gastropoda</taxon>
        <taxon>Heterobranchia</taxon>
        <taxon>Euthyneura</taxon>
        <taxon>Panpulmonata</taxon>
        <taxon>Sacoglossa</taxon>
        <taxon>Placobranchoidea</taxon>
        <taxon>Plakobranchidae</taxon>
        <taxon>Elysia</taxon>
    </lineage>
</organism>
<protein>
    <submittedName>
        <fullName evidence="2">Uncharacterized protein</fullName>
    </submittedName>
</protein>
<feature type="compositionally biased region" description="Polar residues" evidence="1">
    <location>
        <begin position="69"/>
        <end position="78"/>
    </location>
</feature>
<gene>
    <name evidence="2" type="ORF">RRG08_018984</name>
</gene>
<comment type="caution">
    <text evidence="2">The sequence shown here is derived from an EMBL/GenBank/DDBJ whole genome shotgun (WGS) entry which is preliminary data.</text>
</comment>
<accession>A0AAE1A4X2</accession>
<proteinExistence type="predicted"/>
<feature type="compositionally biased region" description="Polar residues" evidence="1">
    <location>
        <begin position="40"/>
        <end position="60"/>
    </location>
</feature>
<feature type="region of interest" description="Disordered" evidence="1">
    <location>
        <begin position="40"/>
        <end position="78"/>
    </location>
</feature>
<reference evidence="2" key="1">
    <citation type="journal article" date="2023" name="G3 (Bethesda)">
        <title>A reference genome for the long-term kleptoplast-retaining sea slug Elysia crispata morphotype clarki.</title>
        <authorList>
            <person name="Eastman K.E."/>
            <person name="Pendleton A.L."/>
            <person name="Shaikh M.A."/>
            <person name="Suttiyut T."/>
            <person name="Ogas R."/>
            <person name="Tomko P."/>
            <person name="Gavelis G."/>
            <person name="Widhalm J.R."/>
            <person name="Wisecaver J.H."/>
        </authorList>
    </citation>
    <scope>NUCLEOTIDE SEQUENCE</scope>
    <source>
        <strain evidence="2">ECLA1</strain>
    </source>
</reference>
<dbReference type="EMBL" id="JAWDGP010002624">
    <property type="protein sequence ID" value="KAK3781358.1"/>
    <property type="molecule type" value="Genomic_DNA"/>
</dbReference>